<dbReference type="AlphaFoldDB" id="A0A1V3NTY9"/>
<dbReference type="CDD" id="cd09910">
    <property type="entry name" value="NGN-insert_like"/>
    <property type="match status" value="1"/>
</dbReference>
<accession>A0A1V3NTY9</accession>
<evidence type="ECO:0000313" key="2">
    <source>
        <dbReference type="Proteomes" id="UP000189462"/>
    </source>
</evidence>
<proteinExistence type="predicted"/>
<dbReference type="EMBL" id="MVBK01000008">
    <property type="protein sequence ID" value="OOG28577.1"/>
    <property type="molecule type" value="Genomic_DNA"/>
</dbReference>
<dbReference type="Gene3D" id="2.60.320.10">
    <property type="entry name" value="N-utilization substance G protein NusG, insert domain"/>
    <property type="match status" value="1"/>
</dbReference>
<name>A0A1V3NTY9_9GAMM</name>
<comment type="caution">
    <text evidence="1">The sequence shown here is derived from an EMBL/GenBank/DDBJ whole genome shotgun (WGS) entry which is preliminary data.</text>
</comment>
<dbReference type="Pfam" id="PF07009">
    <property type="entry name" value="NusG_II"/>
    <property type="match status" value="1"/>
</dbReference>
<reference evidence="1 2" key="1">
    <citation type="submission" date="2017-02" db="EMBL/GenBank/DDBJ databases">
        <title>Genomic diversity within the haloalkaliphilic genus Thioalkalivibrio.</title>
        <authorList>
            <person name="Ahn A.-C."/>
            <person name="Meier-Kolthoff J."/>
            <person name="Overmars L."/>
            <person name="Richter M."/>
            <person name="Woyke T."/>
            <person name="Sorokin D.Y."/>
            <person name="Muyzer G."/>
        </authorList>
    </citation>
    <scope>NUCLEOTIDE SEQUENCE [LARGE SCALE GENOMIC DNA]</scope>
    <source>
        <strain evidence="1 2">ALJD</strain>
    </source>
</reference>
<protein>
    <submittedName>
        <fullName evidence="1">Uncharacterized protein</fullName>
    </submittedName>
</protein>
<dbReference type="InterPro" id="IPR038690">
    <property type="entry name" value="NusG_2_sf"/>
</dbReference>
<dbReference type="Proteomes" id="UP000189462">
    <property type="component" value="Unassembled WGS sequence"/>
</dbReference>
<organism evidence="1 2">
    <name type="scientific">Thioalkalivibrio denitrificans</name>
    <dbReference type="NCBI Taxonomy" id="108003"/>
    <lineage>
        <taxon>Bacteria</taxon>
        <taxon>Pseudomonadati</taxon>
        <taxon>Pseudomonadota</taxon>
        <taxon>Gammaproteobacteria</taxon>
        <taxon>Chromatiales</taxon>
        <taxon>Ectothiorhodospiraceae</taxon>
        <taxon>Thioalkalivibrio</taxon>
    </lineage>
</organism>
<dbReference type="STRING" id="108003.B1C78_01695"/>
<evidence type="ECO:0000313" key="1">
    <source>
        <dbReference type="EMBL" id="OOG28577.1"/>
    </source>
</evidence>
<sequence length="121" mass="12792">MTRADTLVVLAAALLVGWSYTQFWGTLSTPGAEVRIVAGGEEFARLPLNTDTRLDVPGPAGVTLVEISDGAARCARSPGAAGICQRSGWLREAGDMAVSLPNRVLIEVLGDAETRFDSINY</sequence>
<dbReference type="OrthoDB" id="47603at2"/>
<dbReference type="RefSeq" id="WP_077277404.1">
    <property type="nucleotide sequence ID" value="NZ_MVBK01000008.1"/>
</dbReference>
<keyword evidence="2" id="KW-1185">Reference proteome</keyword>
<gene>
    <name evidence="1" type="ORF">B1C78_01695</name>
</gene>